<accession>A0A942TDR8</accession>
<dbReference type="InterPro" id="IPR026838">
    <property type="entry name" value="YheC/D"/>
</dbReference>
<comment type="caution">
    <text evidence="1">The sequence shown here is derived from an EMBL/GenBank/DDBJ whole genome shotgun (WGS) entry which is preliminary data.</text>
</comment>
<protein>
    <submittedName>
        <fullName evidence="1">YheC/YheD family protein</fullName>
    </submittedName>
</protein>
<organism evidence="1 2">
    <name type="scientific">Lederbergia citri</name>
    <dbReference type="NCBI Taxonomy" id="2833580"/>
    <lineage>
        <taxon>Bacteria</taxon>
        <taxon>Bacillati</taxon>
        <taxon>Bacillota</taxon>
        <taxon>Bacilli</taxon>
        <taxon>Bacillales</taxon>
        <taxon>Bacillaceae</taxon>
        <taxon>Lederbergia</taxon>
    </lineage>
</organism>
<proteinExistence type="predicted"/>
<dbReference type="EMBL" id="JAGYPG010000001">
    <property type="protein sequence ID" value="MBS4194926.1"/>
    <property type="molecule type" value="Genomic_DNA"/>
</dbReference>
<evidence type="ECO:0000313" key="2">
    <source>
        <dbReference type="Proteomes" id="UP000681414"/>
    </source>
</evidence>
<name>A0A942TDR8_9BACI</name>
<reference evidence="1 2" key="1">
    <citation type="submission" date="2021-05" db="EMBL/GenBank/DDBJ databases">
        <title>Novel Bacillus species.</title>
        <authorList>
            <person name="Liu G."/>
        </authorList>
    </citation>
    <scope>NUCLEOTIDE SEQUENCE [LARGE SCALE GENOMIC DNA]</scope>
    <source>
        <strain evidence="2">FJAT-49780</strain>
    </source>
</reference>
<dbReference type="RefSeq" id="WP_213124068.1">
    <property type="nucleotide sequence ID" value="NZ_JAGYPG010000001.1"/>
</dbReference>
<keyword evidence="2" id="KW-1185">Reference proteome</keyword>
<sequence length="363" mass="41235">MGNSNIGILVDGLIFSGIKYGRSYFERISFYEEACEQYGLVPCFFRLRDINLKTKQIIAFVKETNGNYVKREIPIPSVIHNRGLFFTKGAKEKIKSLQEAGVIVFNERNRYGKMKVYETLMQNEDLRPHLPETVKASKGNFQKMLEKHDQLIIKPNSGSLGSGIIKVERIKDQPKWEVSFNGKKGEPSIQIPFTNEWPDILNRKISNSYYIIQQRIPLATYGGSPFDMRVSVQKNGFGEWQVTGIVGKVAKSGGFVTNVAKGGDCKPLEELLMDSKELNYDEVYKNIEDFSIKAVRVLAEQFPNLADVGFDIGITQKGFPMFIECNGRDLRITFGRANMHDVWKATYATPMSYASYLLNSKIE</sequence>
<dbReference type="Pfam" id="PF14398">
    <property type="entry name" value="ATPgrasp_YheCD"/>
    <property type="match status" value="1"/>
</dbReference>
<dbReference type="Gene3D" id="3.30.470.20">
    <property type="entry name" value="ATP-grasp fold, B domain"/>
    <property type="match status" value="1"/>
</dbReference>
<dbReference type="AlphaFoldDB" id="A0A942TDR8"/>
<gene>
    <name evidence="1" type="ORF">KHA97_07525</name>
</gene>
<dbReference type="SUPFAM" id="SSF56059">
    <property type="entry name" value="Glutathione synthetase ATP-binding domain-like"/>
    <property type="match status" value="1"/>
</dbReference>
<evidence type="ECO:0000313" key="1">
    <source>
        <dbReference type="EMBL" id="MBS4194926.1"/>
    </source>
</evidence>
<dbReference type="Proteomes" id="UP000681414">
    <property type="component" value="Unassembled WGS sequence"/>
</dbReference>